<dbReference type="Pfam" id="PF00990">
    <property type="entry name" value="GGDEF"/>
    <property type="match status" value="1"/>
</dbReference>
<sequence length="384" mass="42894">MAAEAIVHQPEGSDAWLRVWRDIVKRAMPGIFIYPIFWAVIAASSGFHKLHPALSWSVVAALTGISIVRLINAIYLTRVQPEKRQVWQGLFWFGILAHSGIYGSMFALSLLSGNAQFSLLMAFSGAGIVAGGVNSFSPSRNLAYAYAIVFLSPGIVVALWSQDLWVEAGFIVTYLFYMWNLVRQQNAEYWVSLNNERTLALQSRTDSLTTLNNRRYFDEKLKELCHLSSRDHMNLSILVLDCDFFKAVNDKYGHDFGDECLRQVANVLTTNLPRATDVCARYGGEEFSIILAGTDLQGAQLVAEKIRNKIEKMEIKYKNITTKVTISVGLVSVRLDNFEVGLPERLFKYADEALYLAKEQGRNRVVCSVASTALQAGKVKTASL</sequence>
<evidence type="ECO:0000259" key="5">
    <source>
        <dbReference type="PROSITE" id="PS50887"/>
    </source>
</evidence>
<reference evidence="7" key="1">
    <citation type="journal article" date="2019" name="Int. J. Syst. Evol. Microbiol.">
        <title>The Global Catalogue of Microorganisms (GCM) 10K type strain sequencing project: providing services to taxonomists for standard genome sequencing and annotation.</title>
        <authorList>
            <consortium name="The Broad Institute Genomics Platform"/>
            <consortium name="The Broad Institute Genome Sequencing Center for Infectious Disease"/>
            <person name="Wu L."/>
            <person name="Ma J."/>
        </authorList>
    </citation>
    <scope>NUCLEOTIDE SEQUENCE [LARGE SCALE GENOMIC DNA]</scope>
    <source>
        <strain evidence="7">CECT 8570</strain>
    </source>
</reference>
<feature type="transmembrane region" description="Helical" evidence="4">
    <location>
        <begin position="89"/>
        <end position="111"/>
    </location>
</feature>
<dbReference type="RefSeq" id="WP_290260487.1">
    <property type="nucleotide sequence ID" value="NZ_JAUFQG010000004.1"/>
</dbReference>
<evidence type="ECO:0000256" key="4">
    <source>
        <dbReference type="SAM" id="Phobius"/>
    </source>
</evidence>
<feature type="transmembrane region" description="Helical" evidence="4">
    <location>
        <begin position="166"/>
        <end position="182"/>
    </location>
</feature>
<evidence type="ECO:0000313" key="7">
    <source>
        <dbReference type="Proteomes" id="UP001595840"/>
    </source>
</evidence>
<keyword evidence="4" id="KW-0472">Membrane</keyword>
<accession>A0ABV8V4V2</accession>
<feature type="domain" description="GGDEF" evidence="5">
    <location>
        <begin position="233"/>
        <end position="370"/>
    </location>
</feature>
<dbReference type="InterPro" id="IPR043128">
    <property type="entry name" value="Rev_trsase/Diguanyl_cyclase"/>
</dbReference>
<dbReference type="EMBL" id="JBHSCX010000006">
    <property type="protein sequence ID" value="MFC4362471.1"/>
    <property type="molecule type" value="Genomic_DNA"/>
</dbReference>
<dbReference type="PANTHER" id="PTHR45138">
    <property type="entry name" value="REGULATORY COMPONENTS OF SENSORY TRANSDUCTION SYSTEM"/>
    <property type="match status" value="1"/>
</dbReference>
<feature type="transmembrane region" description="Helical" evidence="4">
    <location>
        <begin position="143"/>
        <end position="160"/>
    </location>
</feature>
<dbReference type="InterPro" id="IPR000160">
    <property type="entry name" value="GGDEF_dom"/>
</dbReference>
<feature type="transmembrane region" description="Helical" evidence="4">
    <location>
        <begin position="53"/>
        <end position="77"/>
    </location>
</feature>
<keyword evidence="4" id="KW-0812">Transmembrane</keyword>
<dbReference type="CDD" id="cd01949">
    <property type="entry name" value="GGDEF"/>
    <property type="match status" value="1"/>
</dbReference>
<evidence type="ECO:0000313" key="6">
    <source>
        <dbReference type="EMBL" id="MFC4362471.1"/>
    </source>
</evidence>
<dbReference type="Gene3D" id="3.30.70.270">
    <property type="match status" value="1"/>
</dbReference>
<dbReference type="InterPro" id="IPR029787">
    <property type="entry name" value="Nucleotide_cyclase"/>
</dbReference>
<gene>
    <name evidence="6" type="ORF">ACFOX3_09160</name>
</gene>
<comment type="catalytic activity">
    <reaction evidence="2">
        <text>2 GTP = 3',3'-c-di-GMP + 2 diphosphate</text>
        <dbReference type="Rhea" id="RHEA:24898"/>
        <dbReference type="ChEBI" id="CHEBI:33019"/>
        <dbReference type="ChEBI" id="CHEBI:37565"/>
        <dbReference type="ChEBI" id="CHEBI:58805"/>
        <dbReference type="EC" id="2.7.7.65"/>
    </reaction>
</comment>
<keyword evidence="3" id="KW-0175">Coiled coil</keyword>
<protein>
    <recommendedName>
        <fullName evidence="1">diguanylate cyclase</fullName>
        <ecNumber evidence="1">2.7.7.65</ecNumber>
    </recommendedName>
</protein>
<dbReference type="Proteomes" id="UP001595840">
    <property type="component" value="Unassembled WGS sequence"/>
</dbReference>
<proteinExistence type="predicted"/>
<dbReference type="PROSITE" id="PS50887">
    <property type="entry name" value="GGDEF"/>
    <property type="match status" value="1"/>
</dbReference>
<evidence type="ECO:0000256" key="2">
    <source>
        <dbReference type="ARBA" id="ARBA00034247"/>
    </source>
</evidence>
<feature type="transmembrane region" description="Helical" evidence="4">
    <location>
        <begin position="27"/>
        <end position="47"/>
    </location>
</feature>
<keyword evidence="7" id="KW-1185">Reference proteome</keyword>
<keyword evidence="4" id="KW-1133">Transmembrane helix</keyword>
<comment type="caution">
    <text evidence="6">The sequence shown here is derived from an EMBL/GenBank/DDBJ whole genome shotgun (WGS) entry which is preliminary data.</text>
</comment>
<organism evidence="6 7">
    <name type="scientific">Simiduia curdlanivorans</name>
    <dbReference type="NCBI Taxonomy" id="1492769"/>
    <lineage>
        <taxon>Bacteria</taxon>
        <taxon>Pseudomonadati</taxon>
        <taxon>Pseudomonadota</taxon>
        <taxon>Gammaproteobacteria</taxon>
        <taxon>Cellvibrionales</taxon>
        <taxon>Cellvibrionaceae</taxon>
        <taxon>Simiduia</taxon>
    </lineage>
</organism>
<feature type="transmembrane region" description="Helical" evidence="4">
    <location>
        <begin position="117"/>
        <end position="136"/>
    </location>
</feature>
<dbReference type="NCBIfam" id="TIGR00254">
    <property type="entry name" value="GGDEF"/>
    <property type="match status" value="1"/>
</dbReference>
<name>A0ABV8V4V2_9GAMM</name>
<evidence type="ECO:0000256" key="1">
    <source>
        <dbReference type="ARBA" id="ARBA00012528"/>
    </source>
</evidence>
<dbReference type="SUPFAM" id="SSF55073">
    <property type="entry name" value="Nucleotide cyclase"/>
    <property type="match status" value="1"/>
</dbReference>
<dbReference type="InterPro" id="IPR050469">
    <property type="entry name" value="Diguanylate_Cyclase"/>
</dbReference>
<feature type="coiled-coil region" evidence="3">
    <location>
        <begin position="296"/>
        <end position="323"/>
    </location>
</feature>
<evidence type="ECO:0000256" key="3">
    <source>
        <dbReference type="SAM" id="Coils"/>
    </source>
</evidence>
<dbReference type="SMART" id="SM00267">
    <property type="entry name" value="GGDEF"/>
    <property type="match status" value="1"/>
</dbReference>
<dbReference type="PANTHER" id="PTHR45138:SF9">
    <property type="entry name" value="DIGUANYLATE CYCLASE DGCM-RELATED"/>
    <property type="match status" value="1"/>
</dbReference>
<dbReference type="EC" id="2.7.7.65" evidence="1"/>